<dbReference type="OrthoDB" id="547680at2759"/>
<protein>
    <submittedName>
        <fullName evidence="1 3">Uncharacterized protein</fullName>
    </submittedName>
</protein>
<dbReference type="EMBL" id="UZAH01006564">
    <property type="protein sequence ID" value="VDO31296.1"/>
    <property type="molecule type" value="Genomic_DNA"/>
</dbReference>
<dbReference type="Proteomes" id="UP000050761">
    <property type="component" value="Unassembled WGS sequence"/>
</dbReference>
<accession>A0A183FAE0</accession>
<proteinExistence type="predicted"/>
<evidence type="ECO:0000313" key="3">
    <source>
        <dbReference type="WBParaSite" id="HPBE_0000313201-mRNA-1"/>
    </source>
</evidence>
<sequence>MVETGFSTGPLRRLLKQYLCQTRFCSKSEFNATAKSHKNLYCIFSKTFLQFFLLFFQSIFLVHSALLNTEAASHSCPHPFIPENGHVVFDAPAPYAPHTVAKYRYGVSPLQCNADSADNADIPSSSRAHLFAPPVARNIISAGPVAQYTCVLPKFFRINE</sequence>
<dbReference type="AlphaFoldDB" id="A0A183FAE0"/>
<reference evidence="1 2" key="1">
    <citation type="submission" date="2018-11" db="EMBL/GenBank/DDBJ databases">
        <authorList>
            <consortium name="Pathogen Informatics"/>
        </authorList>
    </citation>
    <scope>NUCLEOTIDE SEQUENCE [LARGE SCALE GENOMIC DNA]</scope>
</reference>
<gene>
    <name evidence="1" type="ORF">HPBE_LOCUS3133</name>
</gene>
<reference evidence="3" key="2">
    <citation type="submission" date="2019-09" db="UniProtKB">
        <authorList>
            <consortium name="WormBaseParasite"/>
        </authorList>
    </citation>
    <scope>IDENTIFICATION</scope>
</reference>
<organism evidence="2 3">
    <name type="scientific">Heligmosomoides polygyrus</name>
    <name type="common">Parasitic roundworm</name>
    <dbReference type="NCBI Taxonomy" id="6339"/>
    <lineage>
        <taxon>Eukaryota</taxon>
        <taxon>Metazoa</taxon>
        <taxon>Ecdysozoa</taxon>
        <taxon>Nematoda</taxon>
        <taxon>Chromadorea</taxon>
        <taxon>Rhabditida</taxon>
        <taxon>Rhabditina</taxon>
        <taxon>Rhabditomorpha</taxon>
        <taxon>Strongyloidea</taxon>
        <taxon>Heligmosomidae</taxon>
        <taxon>Heligmosomoides</taxon>
    </lineage>
</organism>
<name>A0A183FAE0_HELPZ</name>
<evidence type="ECO:0000313" key="1">
    <source>
        <dbReference type="EMBL" id="VDO31296.1"/>
    </source>
</evidence>
<dbReference type="WBParaSite" id="HPBE_0000313201-mRNA-1">
    <property type="protein sequence ID" value="HPBE_0000313201-mRNA-1"/>
    <property type="gene ID" value="HPBE_0000313201"/>
</dbReference>
<evidence type="ECO:0000313" key="2">
    <source>
        <dbReference type="Proteomes" id="UP000050761"/>
    </source>
</evidence>
<keyword evidence="2" id="KW-1185">Reference proteome</keyword>
<accession>A0A3P7UAA7</accession>